<dbReference type="AlphaFoldDB" id="A0AAN1PNI1"/>
<accession>A0AAN1PNI1</accession>
<proteinExistence type="predicted"/>
<feature type="compositionally biased region" description="Polar residues" evidence="1">
    <location>
        <begin position="296"/>
        <end position="311"/>
    </location>
</feature>
<dbReference type="InterPro" id="IPR008900">
    <property type="entry name" value="Zot_N"/>
</dbReference>
<dbReference type="Gene3D" id="3.40.50.300">
    <property type="entry name" value="P-loop containing nucleotide triphosphate hydrolases"/>
    <property type="match status" value="1"/>
</dbReference>
<organism evidence="3 4">
    <name type="scientific">Vibrio vulnificus</name>
    <dbReference type="NCBI Taxonomy" id="672"/>
    <lineage>
        <taxon>Bacteria</taxon>
        <taxon>Pseudomonadati</taxon>
        <taxon>Pseudomonadota</taxon>
        <taxon>Gammaproteobacteria</taxon>
        <taxon>Vibrionales</taxon>
        <taxon>Vibrionaceae</taxon>
        <taxon>Vibrio</taxon>
    </lineage>
</organism>
<feature type="domain" description="Zona occludens toxin N-terminal" evidence="2">
    <location>
        <begin position="2"/>
        <end position="256"/>
    </location>
</feature>
<evidence type="ECO:0000313" key="3">
    <source>
        <dbReference type="EMBL" id="AXX59863.1"/>
    </source>
</evidence>
<dbReference type="RefSeq" id="WP_118893723.1">
    <property type="nucleotide sequence ID" value="NZ_CP019290.1"/>
</dbReference>
<dbReference type="Pfam" id="PF05707">
    <property type="entry name" value="Zot"/>
    <property type="match status" value="1"/>
</dbReference>
<reference evidence="3 4" key="1">
    <citation type="submission" date="2017-01" db="EMBL/GenBank/DDBJ databases">
        <title>Complete Genome Sequence of Vibrio vulnificus FORC_053.</title>
        <authorList>
            <consortium name="Food-borne Pathogen Omics Research Center"/>
            <person name="Chung H.Y."/>
            <person name="Na E.J."/>
            <person name="Song J.S."/>
            <person name="Kim H."/>
            <person name="Lee J.-H."/>
            <person name="Ryu S."/>
            <person name="Choi S.H."/>
        </authorList>
    </citation>
    <scope>NUCLEOTIDE SEQUENCE [LARGE SCALE GENOMIC DNA]</scope>
    <source>
        <strain evidence="3 4">FORC_053</strain>
    </source>
</reference>
<protein>
    <submittedName>
        <fullName evidence="3">Zona occludens toxin</fullName>
    </submittedName>
</protein>
<gene>
    <name evidence="3" type="ORF">FORC53_1524</name>
</gene>
<dbReference type="Proteomes" id="UP000263418">
    <property type="component" value="Chromosome 1"/>
</dbReference>
<sequence length="471" mass="53515">MAVYFRHGSNGSYKSAYATWFELVPALRAGRLVVTNIEGLKPLEEIENTLGEKFPPTAKLIRIFTRSEEGVLLWQNWFNWMPIGALIIIDECQDLYSPDVGFKREKAIARPLTDFLPLLPENFSELFHSRWIPCDPENMDDGDTDDTNRTQYDEHGRLLYPFNFYGAFMRHRKYQWDIIMLTPDWTSIPTWLRGCAQEAYSHRSTDTFFRKRRPRIFNHSPKSTKTDPTTKKDEQYVTSKKIPIDVFALYKSTGTGDFNESKSDISIFKSPRFILTMLIAVLAIGNTVRNFVNASSDSDLDSNQATVSQPAATEAATDTVLPSSQPSSASAQARSSNSRGLDNRNDHLQGAEPPVSDDVNPFFETFTMFNGADAVYLTAISNKYSKRLGLRSDFTFRIDKGQDSFYIRSYVLEAYGYVFTQLDECLVQIQSKTTTRLLTCPPYRDAGIAQAVTGRDEQVKSLTNKVDIFSM</sequence>
<evidence type="ECO:0000313" key="4">
    <source>
        <dbReference type="Proteomes" id="UP000263418"/>
    </source>
</evidence>
<dbReference type="EMBL" id="CP019290">
    <property type="protein sequence ID" value="AXX59863.1"/>
    <property type="molecule type" value="Genomic_DNA"/>
</dbReference>
<evidence type="ECO:0000259" key="2">
    <source>
        <dbReference type="Pfam" id="PF05707"/>
    </source>
</evidence>
<feature type="region of interest" description="Disordered" evidence="1">
    <location>
        <begin position="296"/>
        <end position="356"/>
    </location>
</feature>
<name>A0AAN1PNI1_VIBVL</name>
<feature type="compositionally biased region" description="Low complexity" evidence="1">
    <location>
        <begin position="322"/>
        <end position="339"/>
    </location>
</feature>
<evidence type="ECO:0000256" key="1">
    <source>
        <dbReference type="SAM" id="MobiDB-lite"/>
    </source>
</evidence>
<dbReference type="InterPro" id="IPR027417">
    <property type="entry name" value="P-loop_NTPase"/>
</dbReference>